<dbReference type="EMBL" id="CP034035">
    <property type="protein sequence ID" value="QCR08402.1"/>
    <property type="molecule type" value="Genomic_DNA"/>
</dbReference>
<evidence type="ECO:0000313" key="1">
    <source>
        <dbReference type="EMBL" id="QCR08402.1"/>
    </source>
</evidence>
<protein>
    <submittedName>
        <fullName evidence="1">Uncharacterized protein</fullName>
    </submittedName>
</protein>
<gene>
    <name evidence="1" type="ORF">EH207_07655</name>
</gene>
<proteinExistence type="predicted"/>
<dbReference type="AlphaFoldDB" id="A0A4P8QMN2"/>
<reference evidence="1 2" key="1">
    <citation type="submission" date="2018-11" db="EMBL/GenBank/DDBJ databases">
        <title>Genome sequences of Brenneria nigrifluens and Brenneria rubrifaciens.</title>
        <authorList>
            <person name="Poret-Peterson A.T."/>
            <person name="McClean A.E."/>
            <person name="Kluepfel D.A."/>
        </authorList>
    </citation>
    <scope>NUCLEOTIDE SEQUENCE [LARGE SCALE GENOMIC DNA]</scope>
    <source>
        <strain evidence="1 2">6D370</strain>
    </source>
</reference>
<dbReference type="Proteomes" id="UP000299580">
    <property type="component" value="Chromosome"/>
</dbReference>
<keyword evidence="2" id="KW-1185">Reference proteome</keyword>
<dbReference type="KEGG" id="brb:EH207_07655"/>
<accession>A0A4P8QMN2</accession>
<dbReference type="OrthoDB" id="9813777at2"/>
<evidence type="ECO:0000313" key="2">
    <source>
        <dbReference type="Proteomes" id="UP000299580"/>
    </source>
</evidence>
<sequence>MRFSKYSIVLIDVNEKQGSQMERIRLLSALSAVVINILSGLNNVVAAPNSTDKGEGALNIIAWTGQPDGQRGI</sequence>
<organism evidence="1 2">
    <name type="scientific">Brenneria rubrifaciens</name>
    <dbReference type="NCBI Taxonomy" id="55213"/>
    <lineage>
        <taxon>Bacteria</taxon>
        <taxon>Pseudomonadati</taxon>
        <taxon>Pseudomonadota</taxon>
        <taxon>Gammaproteobacteria</taxon>
        <taxon>Enterobacterales</taxon>
        <taxon>Pectobacteriaceae</taxon>
        <taxon>Brenneria</taxon>
    </lineage>
</organism>
<name>A0A4P8QMN2_9GAMM</name>
<dbReference type="RefSeq" id="WP_137713442.1">
    <property type="nucleotide sequence ID" value="NZ_CP034035.1"/>
</dbReference>